<dbReference type="NCBIfam" id="NF033657">
    <property type="entry name" value="choice_anch_F"/>
    <property type="match status" value="1"/>
</dbReference>
<keyword evidence="1" id="KW-0812">Transmembrane</keyword>
<reference evidence="2 3" key="1">
    <citation type="journal article" date="2018" name="ISME J.">
        <title>Endosymbiont genomes yield clues of tubeworm success.</title>
        <authorList>
            <person name="Li Y."/>
            <person name="Liles M.R."/>
            <person name="Halanych K.M."/>
        </authorList>
    </citation>
    <scope>NUCLEOTIDE SEQUENCE [LARGE SCALE GENOMIC DNA]</scope>
    <source>
        <strain evidence="2">A1462</strain>
    </source>
</reference>
<proteinExistence type="predicted"/>
<name>A0A370DVX5_9GAMM</name>
<feature type="transmembrane region" description="Helical" evidence="1">
    <location>
        <begin position="606"/>
        <end position="624"/>
    </location>
</feature>
<gene>
    <name evidence="2" type="ORF">DIZ78_01275</name>
</gene>
<keyword evidence="1" id="KW-1133">Transmembrane helix</keyword>
<evidence type="ECO:0000313" key="3">
    <source>
        <dbReference type="Proteomes" id="UP000254771"/>
    </source>
</evidence>
<comment type="caution">
    <text evidence="2">The sequence shown here is derived from an EMBL/GenBank/DDBJ whole genome shotgun (WGS) entry which is preliminary data.</text>
</comment>
<evidence type="ECO:0000256" key="1">
    <source>
        <dbReference type="SAM" id="Phobius"/>
    </source>
</evidence>
<sequence>MIGSFAYAGTELDLNFIHSWNLSNTTQRDIDPNDDQAGETVIYNSEDLTEETAYLHWVLDNHSGLSPGIMVKSDDMPFKSNNCIMASGLEIPSENDPSVMITKTCSNYKGSSKRFKMVVTKADSPVDLIFDVAGKDFTWTEYPTYPQPGDEVARIYRVMQKFENDTAKRVQSFKVELGFTVGGIFTPVNPALDHIGLETRECIAVKLFDDAAGQGAPGDCVSGDFAEVWLENEFATFSPKMFSLITDSRTSPIGGFWDKKAAGIFPPETQTGLGFDVMLAEIDSGTAQVHGTIVGATTHNYFDISEGSDAGSIPAIPGTPFGYLMHGGIVPSGIYCDLDGDAATEGVLMAWWDGLNWRWGIDPVNPATCAADGSVGPDPFGVVPDATLVEWAVRPLDEQMVQTGPRYEQAPADDLRSLNVDTFIYLGKDYDRVVHPDFTLRLTLASVTDNTIAGTETPEWKLPGQEAPALQSYIGSDGIVALTAGLAGVPLDITVTDVDLNADGTQESIAVTLVNERTLESEEVTLTELDTNSPVFTNMLATVDNPVVGADNNQSLNVVAGDRIVVTYTDADDGAGGIDVTKTAAATILTPASTTNGDGGGGGASIGLPMTLLLALGGLFYAPVRRMIYGTDKP</sequence>
<keyword evidence="1" id="KW-0472">Membrane</keyword>
<dbReference type="EMBL" id="QFXE01000001">
    <property type="protein sequence ID" value="RDH88592.1"/>
    <property type="molecule type" value="Genomic_DNA"/>
</dbReference>
<protein>
    <submittedName>
        <fullName evidence="2">Uncharacterized protein</fullName>
    </submittedName>
</protein>
<evidence type="ECO:0000313" key="2">
    <source>
        <dbReference type="EMBL" id="RDH88592.1"/>
    </source>
</evidence>
<dbReference type="AlphaFoldDB" id="A0A370DVX5"/>
<organism evidence="2 3">
    <name type="scientific">endosymbiont of Escarpia spicata</name>
    <dbReference type="NCBI Taxonomy" id="2200908"/>
    <lineage>
        <taxon>Bacteria</taxon>
        <taxon>Pseudomonadati</taxon>
        <taxon>Pseudomonadota</taxon>
        <taxon>Gammaproteobacteria</taxon>
        <taxon>sulfur-oxidizing symbionts</taxon>
    </lineage>
</organism>
<keyword evidence="3" id="KW-1185">Reference proteome</keyword>
<dbReference type="Proteomes" id="UP000254771">
    <property type="component" value="Unassembled WGS sequence"/>
</dbReference>
<accession>A0A370DVX5</accession>